<feature type="compositionally biased region" description="Basic and acidic residues" evidence="1">
    <location>
        <begin position="64"/>
        <end position="73"/>
    </location>
</feature>
<dbReference type="InterPro" id="IPR040219">
    <property type="entry name" value="KIAA1143-like"/>
</dbReference>
<feature type="compositionally biased region" description="Basic and acidic residues" evidence="1">
    <location>
        <begin position="25"/>
        <end position="34"/>
    </location>
</feature>
<evidence type="ECO:0000313" key="4">
    <source>
        <dbReference type="Proteomes" id="UP000271974"/>
    </source>
</evidence>
<comment type="caution">
    <text evidence="3">The sequence shown here is derived from an EMBL/GenBank/DDBJ whole genome shotgun (WGS) entry which is preliminary data.</text>
</comment>
<organism evidence="3 4">
    <name type="scientific">Elysia chlorotica</name>
    <name type="common">Eastern emerald elysia</name>
    <name type="synonym">Sea slug</name>
    <dbReference type="NCBI Taxonomy" id="188477"/>
    <lineage>
        <taxon>Eukaryota</taxon>
        <taxon>Metazoa</taxon>
        <taxon>Spiralia</taxon>
        <taxon>Lophotrochozoa</taxon>
        <taxon>Mollusca</taxon>
        <taxon>Gastropoda</taxon>
        <taxon>Heterobranchia</taxon>
        <taxon>Euthyneura</taxon>
        <taxon>Panpulmonata</taxon>
        <taxon>Sacoglossa</taxon>
        <taxon>Placobranchoidea</taxon>
        <taxon>Plakobranchidae</taxon>
        <taxon>Elysia</taxon>
    </lineage>
</organism>
<name>A0A433UEA0_ELYCH</name>
<gene>
    <name evidence="3" type="ORF">EGW08_000034</name>
</gene>
<proteinExistence type="predicted"/>
<dbReference type="Pfam" id="PF15377">
    <property type="entry name" value="DUF4604"/>
    <property type="match status" value="1"/>
</dbReference>
<dbReference type="PANTHER" id="PTHR31195">
    <property type="entry name" value="GEO02494P1"/>
    <property type="match status" value="1"/>
</dbReference>
<feature type="region of interest" description="Disordered" evidence="1">
    <location>
        <begin position="23"/>
        <end position="180"/>
    </location>
</feature>
<evidence type="ECO:0000313" key="3">
    <source>
        <dbReference type="EMBL" id="RUS92181.1"/>
    </source>
</evidence>
<dbReference type="Proteomes" id="UP000271974">
    <property type="component" value="Unassembled WGS sequence"/>
</dbReference>
<feature type="compositionally biased region" description="Basic and acidic residues" evidence="1">
    <location>
        <begin position="158"/>
        <end position="180"/>
    </location>
</feature>
<protein>
    <recommendedName>
        <fullName evidence="2">DUF4604 domain-containing protein</fullName>
    </recommendedName>
</protein>
<dbReference type="OrthoDB" id="10043580at2759"/>
<evidence type="ECO:0000256" key="1">
    <source>
        <dbReference type="SAM" id="MobiDB-lite"/>
    </source>
</evidence>
<keyword evidence="4" id="KW-1185">Reference proteome</keyword>
<feature type="compositionally biased region" description="Basic and acidic residues" evidence="1">
    <location>
        <begin position="115"/>
        <end position="126"/>
    </location>
</feature>
<accession>A0A433UEA0</accession>
<dbReference type="AlphaFoldDB" id="A0A433UEA0"/>
<feature type="domain" description="DUF4604" evidence="2">
    <location>
        <begin position="5"/>
        <end position="158"/>
    </location>
</feature>
<feature type="compositionally biased region" description="Acidic residues" evidence="1">
    <location>
        <begin position="41"/>
        <end position="55"/>
    </location>
</feature>
<reference evidence="3 4" key="1">
    <citation type="submission" date="2019-01" db="EMBL/GenBank/DDBJ databases">
        <title>A draft genome assembly of the solar-powered sea slug Elysia chlorotica.</title>
        <authorList>
            <person name="Cai H."/>
            <person name="Li Q."/>
            <person name="Fang X."/>
            <person name="Li J."/>
            <person name="Curtis N.E."/>
            <person name="Altenburger A."/>
            <person name="Shibata T."/>
            <person name="Feng M."/>
            <person name="Maeda T."/>
            <person name="Schwartz J.A."/>
            <person name="Shigenobu S."/>
            <person name="Lundholm N."/>
            <person name="Nishiyama T."/>
            <person name="Yang H."/>
            <person name="Hasebe M."/>
            <person name="Li S."/>
            <person name="Pierce S.K."/>
            <person name="Wang J."/>
        </authorList>
    </citation>
    <scope>NUCLEOTIDE SEQUENCE [LARGE SCALE GENOMIC DNA]</scope>
    <source>
        <strain evidence="3">EC2010</strain>
        <tissue evidence="3">Whole organism of an adult</tissue>
    </source>
</reference>
<dbReference type="PANTHER" id="PTHR31195:SF2">
    <property type="entry name" value="GEO02494P1"/>
    <property type="match status" value="1"/>
</dbReference>
<dbReference type="STRING" id="188477.A0A433UEA0"/>
<evidence type="ECO:0000259" key="2">
    <source>
        <dbReference type="Pfam" id="PF15377"/>
    </source>
</evidence>
<dbReference type="InterPro" id="IPR027911">
    <property type="entry name" value="DUF4604"/>
</dbReference>
<dbReference type="EMBL" id="RQTK01000001">
    <property type="protein sequence ID" value="RUS92181.1"/>
    <property type="molecule type" value="Genomic_DNA"/>
</dbReference>
<sequence>MPRQGVQYVNNEEPSFIRQFKQRIGHKDEPDINAKRNIPNFDEDSDEDDRVELEDEKPVVVVLKEGHLSKEEAQVEQTKIDQGPARLDEKIKFKKPTKRTAEQPQEGVDGSAASDDSKKKKEETKTKSKKSKTSAPQNLHTTNLCCHLVMKRRKKKDNIHEMEDCKVDSDEKEEEEGKHS</sequence>